<dbReference type="OrthoDB" id="348678at2759"/>
<proteinExistence type="inferred from homology"/>
<evidence type="ECO:0000256" key="5">
    <source>
        <dbReference type="ARBA" id="ARBA00022723"/>
    </source>
</evidence>
<dbReference type="SUPFAM" id="SSF56300">
    <property type="entry name" value="Metallo-dependent phosphatases"/>
    <property type="match status" value="1"/>
</dbReference>
<evidence type="ECO:0008006" key="14">
    <source>
        <dbReference type="Google" id="ProtNLM"/>
    </source>
</evidence>
<keyword evidence="4" id="KW-0964">Secreted</keyword>
<dbReference type="GO" id="GO:0004309">
    <property type="term" value="F:exopolyphosphatase activity"/>
    <property type="evidence" value="ECO:0007669"/>
    <property type="project" value="TreeGrafter"/>
</dbReference>
<dbReference type="GO" id="GO:0046872">
    <property type="term" value="F:metal ion binding"/>
    <property type="evidence" value="ECO:0007669"/>
    <property type="project" value="UniProtKB-KW"/>
</dbReference>
<dbReference type="CDD" id="cd00842">
    <property type="entry name" value="MPP_ASMase"/>
    <property type="match status" value="1"/>
</dbReference>
<dbReference type="GO" id="GO:0000298">
    <property type="term" value="F:endopolyphosphatase activity"/>
    <property type="evidence" value="ECO:0007669"/>
    <property type="project" value="TreeGrafter"/>
</dbReference>
<organism evidence="12 13">
    <name type="scientific">Rhizopus oryzae</name>
    <name type="common">Mucormycosis agent</name>
    <name type="synonym">Rhizopus arrhizus var. delemar</name>
    <dbReference type="NCBI Taxonomy" id="64495"/>
    <lineage>
        <taxon>Eukaryota</taxon>
        <taxon>Fungi</taxon>
        <taxon>Fungi incertae sedis</taxon>
        <taxon>Mucoromycota</taxon>
        <taxon>Mucoromycotina</taxon>
        <taxon>Mucoromycetes</taxon>
        <taxon>Mucorales</taxon>
        <taxon>Mucorineae</taxon>
        <taxon>Rhizopodaceae</taxon>
        <taxon>Rhizopus</taxon>
    </lineage>
</organism>
<protein>
    <recommendedName>
        <fullName evidence="14">Endopolyphosphatase</fullName>
    </recommendedName>
</protein>
<dbReference type="Gene3D" id="3.60.21.10">
    <property type="match status" value="1"/>
</dbReference>
<evidence type="ECO:0000256" key="1">
    <source>
        <dbReference type="ARBA" id="ARBA00001947"/>
    </source>
</evidence>
<dbReference type="InterPro" id="IPR045473">
    <property type="entry name" value="ASM_C"/>
</dbReference>
<gene>
    <name evidence="12" type="ORF">G6F64_002326</name>
</gene>
<comment type="cofactor">
    <cofactor evidence="1">
        <name>Zn(2+)</name>
        <dbReference type="ChEBI" id="CHEBI:29105"/>
    </cofactor>
</comment>
<keyword evidence="9" id="KW-0325">Glycoprotein</keyword>
<dbReference type="GO" id="GO:0005615">
    <property type="term" value="C:extracellular space"/>
    <property type="evidence" value="ECO:0007669"/>
    <property type="project" value="TreeGrafter"/>
</dbReference>
<evidence type="ECO:0000313" key="12">
    <source>
        <dbReference type="EMBL" id="KAG1313356.1"/>
    </source>
</evidence>
<dbReference type="Pfam" id="PF19272">
    <property type="entry name" value="ASMase_C"/>
    <property type="match status" value="1"/>
</dbReference>
<dbReference type="InterPro" id="IPR029052">
    <property type="entry name" value="Metallo-depent_PP-like"/>
</dbReference>
<dbReference type="Pfam" id="PF00149">
    <property type="entry name" value="Metallophos"/>
    <property type="match status" value="1"/>
</dbReference>
<evidence type="ECO:0000256" key="8">
    <source>
        <dbReference type="ARBA" id="ARBA00022833"/>
    </source>
</evidence>
<keyword evidence="7" id="KW-0378">Hydrolase</keyword>
<dbReference type="AlphaFoldDB" id="A0A9P7BW02"/>
<evidence type="ECO:0000256" key="9">
    <source>
        <dbReference type="ARBA" id="ARBA00023180"/>
    </source>
</evidence>
<accession>A0A9P7BW02</accession>
<dbReference type="EMBL" id="JAANQT010000200">
    <property type="protein sequence ID" value="KAG1313356.1"/>
    <property type="molecule type" value="Genomic_DNA"/>
</dbReference>
<evidence type="ECO:0000256" key="7">
    <source>
        <dbReference type="ARBA" id="ARBA00022801"/>
    </source>
</evidence>
<keyword evidence="13" id="KW-1185">Reference proteome</keyword>
<evidence type="ECO:0000313" key="13">
    <source>
        <dbReference type="Proteomes" id="UP000716291"/>
    </source>
</evidence>
<reference evidence="12" key="1">
    <citation type="journal article" date="2020" name="Microb. Genom.">
        <title>Genetic diversity of clinical and environmental Mucorales isolates obtained from an investigation of mucormycosis cases among solid organ transplant recipients.</title>
        <authorList>
            <person name="Nguyen M.H."/>
            <person name="Kaul D."/>
            <person name="Muto C."/>
            <person name="Cheng S.J."/>
            <person name="Richter R.A."/>
            <person name="Bruno V.M."/>
            <person name="Liu G."/>
            <person name="Beyhan S."/>
            <person name="Sundermann A.J."/>
            <person name="Mounaud S."/>
            <person name="Pasculle A.W."/>
            <person name="Nierman W.C."/>
            <person name="Driscoll E."/>
            <person name="Cumbie R."/>
            <person name="Clancy C.J."/>
            <person name="Dupont C.L."/>
        </authorList>
    </citation>
    <scope>NUCLEOTIDE SEQUENCE</scope>
    <source>
        <strain evidence="12">GL11</strain>
    </source>
</reference>
<dbReference type="PANTHER" id="PTHR10340:SF55">
    <property type="entry name" value="ENDOPOLYPHOSPHATASE"/>
    <property type="match status" value="1"/>
</dbReference>
<dbReference type="InterPro" id="IPR041805">
    <property type="entry name" value="ASMase/PPN1_MPP"/>
</dbReference>
<feature type="domain" description="Calcineurin-like phosphoesterase" evidence="10">
    <location>
        <begin position="20"/>
        <end position="257"/>
    </location>
</feature>
<evidence type="ECO:0000256" key="6">
    <source>
        <dbReference type="ARBA" id="ARBA00022729"/>
    </source>
</evidence>
<comment type="subcellular location">
    <subcellularLocation>
        <location evidence="2">Secreted</location>
    </subcellularLocation>
</comment>
<dbReference type="InterPro" id="IPR004843">
    <property type="entry name" value="Calcineurin-like_PHP"/>
</dbReference>
<keyword evidence="5" id="KW-0479">Metal-binding</keyword>
<comment type="similarity">
    <text evidence="3">Belongs to the acid sphingomyelinase family.</text>
</comment>
<keyword evidence="8" id="KW-0862">Zinc</keyword>
<evidence type="ECO:0000259" key="10">
    <source>
        <dbReference type="Pfam" id="PF00149"/>
    </source>
</evidence>
<evidence type="ECO:0000259" key="11">
    <source>
        <dbReference type="Pfam" id="PF19272"/>
    </source>
</evidence>
<evidence type="ECO:0000256" key="3">
    <source>
        <dbReference type="ARBA" id="ARBA00008234"/>
    </source>
</evidence>
<sequence>MWFTTIPGQSKIERKRYGYFLHITDMHIDEDYKENSTFKSACHKVTTHSSSAPSAGKWGSPGEACDAPIALAEQTLEWISKEWVDKLDFVLWTGDNAKLNQRVTDMMVDRFKDIPVIPSFGNNDVFPHNQIGGPGNDGGLLDFYSKLWNRWIPYEQRSVFRQGGYFMTQITPNLYIISLNTMYFYKKNNAVHNCQHLNSPGFTQLVWFEKQLKMARISHAKIYVIGHVPPSPRDYKGSCLSEFMQLVSSYTDVISGHFFAHLNMDHFLIFDGKRQEFSTNRDIEAYTDWLYNMYQSINANFITDSPLVVIQVAPSVLPVYYPTFRIYQYEVNQTDSFGHLLSYSQFYSNLTKWNQHDHLEYELEYTTKDDYEMDDLSVESYFKLAKTMVTDSPQGDKLWSLYRKHMVIKTLNFTDHDEDSNDSLY</sequence>
<evidence type="ECO:0000256" key="2">
    <source>
        <dbReference type="ARBA" id="ARBA00004613"/>
    </source>
</evidence>
<dbReference type="GO" id="GO:0006798">
    <property type="term" value="P:polyphosphate catabolic process"/>
    <property type="evidence" value="ECO:0007669"/>
    <property type="project" value="TreeGrafter"/>
</dbReference>
<evidence type="ECO:0000256" key="4">
    <source>
        <dbReference type="ARBA" id="ARBA00022525"/>
    </source>
</evidence>
<dbReference type="GO" id="GO:0008081">
    <property type="term" value="F:phosphoric diester hydrolase activity"/>
    <property type="evidence" value="ECO:0007669"/>
    <property type="project" value="TreeGrafter"/>
</dbReference>
<dbReference type="GO" id="GO:0000324">
    <property type="term" value="C:fungal-type vacuole"/>
    <property type="evidence" value="ECO:0007669"/>
    <property type="project" value="TreeGrafter"/>
</dbReference>
<name>A0A9P7BW02_RHIOR</name>
<feature type="domain" description="Sphingomyelin phosphodiesterase C-terminal" evidence="11">
    <location>
        <begin position="297"/>
        <end position="398"/>
    </location>
</feature>
<keyword evidence="6" id="KW-0732">Signal</keyword>
<dbReference type="Proteomes" id="UP000716291">
    <property type="component" value="Unassembled WGS sequence"/>
</dbReference>
<dbReference type="PANTHER" id="PTHR10340">
    <property type="entry name" value="SPHINGOMYELIN PHOSPHODIESTERASE"/>
    <property type="match status" value="1"/>
</dbReference>
<comment type="caution">
    <text evidence="12">The sequence shown here is derived from an EMBL/GenBank/DDBJ whole genome shotgun (WGS) entry which is preliminary data.</text>
</comment>